<proteinExistence type="predicted"/>
<accession>A0A7X8SRN4</accession>
<name>A0A7X8SRN4_9BACT</name>
<evidence type="ECO:0000313" key="2">
    <source>
        <dbReference type="Proteomes" id="UP000585050"/>
    </source>
</evidence>
<protein>
    <submittedName>
        <fullName evidence="1">Uncharacterized protein</fullName>
    </submittedName>
</protein>
<dbReference type="AlphaFoldDB" id="A0A7X8SRN4"/>
<dbReference type="Proteomes" id="UP000585050">
    <property type="component" value="Unassembled WGS sequence"/>
</dbReference>
<reference evidence="1 2" key="1">
    <citation type="submission" date="2020-04" db="EMBL/GenBank/DDBJ databases">
        <title>Flammeovirga sp. SR4, a novel species isolated from seawater.</title>
        <authorList>
            <person name="Wang X."/>
        </authorList>
    </citation>
    <scope>NUCLEOTIDE SEQUENCE [LARGE SCALE GENOMIC DNA]</scope>
    <source>
        <strain evidence="1 2">SR4</strain>
    </source>
</reference>
<keyword evidence="2" id="KW-1185">Reference proteome</keyword>
<sequence>MMKQITFLLLLFCGFSTYGNDRIIIKHSKLYSENQLGINSFYFVHQTFADAFFMTDLYKQLSYDEMNDILNKVYLGLTKDDQVKVYIKQENGADARLIFSVYNDTKDGDMVVLATNFNRKTRQFDEEVDKTNSIVRWYFIRDHKLVYRKDIYSKKEERNREKENQHSLIDYYLFDDNHKNDHKVKGLIDELLLSDQSEIEKLYAHLYLGEYWLLSNELVKAESSVEALEDFFKNSKTIPKAYSLIVNMAKTEFEILKRMKNK</sequence>
<evidence type="ECO:0000313" key="1">
    <source>
        <dbReference type="EMBL" id="NLR95106.1"/>
    </source>
</evidence>
<dbReference type="RefSeq" id="WP_168885808.1">
    <property type="nucleotide sequence ID" value="NZ_JABAIL010000051.1"/>
</dbReference>
<dbReference type="EMBL" id="JABAIL010000051">
    <property type="protein sequence ID" value="NLR95106.1"/>
    <property type="molecule type" value="Genomic_DNA"/>
</dbReference>
<comment type="caution">
    <text evidence="1">The sequence shown here is derived from an EMBL/GenBank/DDBJ whole genome shotgun (WGS) entry which is preliminary data.</text>
</comment>
<organism evidence="1 2">
    <name type="scientific">Flammeovirga agarivorans</name>
    <dbReference type="NCBI Taxonomy" id="2726742"/>
    <lineage>
        <taxon>Bacteria</taxon>
        <taxon>Pseudomonadati</taxon>
        <taxon>Bacteroidota</taxon>
        <taxon>Cytophagia</taxon>
        <taxon>Cytophagales</taxon>
        <taxon>Flammeovirgaceae</taxon>
        <taxon>Flammeovirga</taxon>
    </lineage>
</organism>
<gene>
    <name evidence="1" type="ORF">HGP29_28170</name>
</gene>